<evidence type="ECO:0000256" key="1">
    <source>
        <dbReference type="SAM" id="MobiDB-lite"/>
    </source>
</evidence>
<feature type="compositionally biased region" description="Polar residues" evidence="1">
    <location>
        <begin position="159"/>
        <end position="172"/>
    </location>
</feature>
<reference evidence="3 4" key="1">
    <citation type="submission" date="2021-05" db="EMBL/GenBank/DDBJ databases">
        <title>Direct Submission.</title>
        <authorList>
            <person name="Li K."/>
            <person name="Gao J."/>
        </authorList>
    </citation>
    <scope>NUCLEOTIDE SEQUENCE [LARGE SCALE GENOMIC DNA]</scope>
    <source>
        <strain evidence="3 4">Mg02</strain>
    </source>
</reference>
<dbReference type="Pfam" id="PF11259">
    <property type="entry name" value="DUF3060"/>
    <property type="match status" value="1"/>
</dbReference>
<organism evidence="3 4">
    <name type="scientific">Nocardiopsis changdeensis</name>
    <dbReference type="NCBI Taxonomy" id="2831969"/>
    <lineage>
        <taxon>Bacteria</taxon>
        <taxon>Bacillati</taxon>
        <taxon>Actinomycetota</taxon>
        <taxon>Actinomycetes</taxon>
        <taxon>Streptosporangiales</taxon>
        <taxon>Nocardiopsidaceae</taxon>
        <taxon>Nocardiopsis</taxon>
    </lineage>
</organism>
<name>A0ABX8BIC6_9ACTN</name>
<accession>A0ABX8BIC6</accession>
<evidence type="ECO:0000313" key="3">
    <source>
        <dbReference type="EMBL" id="QUX21994.1"/>
    </source>
</evidence>
<feature type="compositionally biased region" description="Low complexity" evidence="1">
    <location>
        <begin position="52"/>
        <end position="65"/>
    </location>
</feature>
<evidence type="ECO:0000256" key="2">
    <source>
        <dbReference type="SAM" id="SignalP"/>
    </source>
</evidence>
<gene>
    <name evidence="3" type="ORF">KGD84_27110</name>
</gene>
<evidence type="ECO:0000313" key="4">
    <source>
        <dbReference type="Proteomes" id="UP000676079"/>
    </source>
</evidence>
<sequence>MTASALRTPARLAAVLATAAAFGLTGCSFSLPGGQDVSVDPDGVSVRDGESEVSVDGEGGVSVDNGEGEVSVDGEGGVGVGGDEVLNVTGGDLTEDCEGRAVNIASEDAVVVLNGSCTTVTVAGSNLTVHIGSADSIHVIGADNTVHYASGEPEVTDLGGNNSVSSGGDATP</sequence>
<feature type="region of interest" description="Disordered" evidence="1">
    <location>
        <begin position="151"/>
        <end position="172"/>
    </location>
</feature>
<dbReference type="EMBL" id="CP074133">
    <property type="protein sequence ID" value="QUX21994.1"/>
    <property type="molecule type" value="Genomic_DNA"/>
</dbReference>
<feature type="chain" id="PRO_5045148090" evidence="2">
    <location>
        <begin position="20"/>
        <end position="172"/>
    </location>
</feature>
<dbReference type="RefSeq" id="WP_220563217.1">
    <property type="nucleotide sequence ID" value="NZ_CP074133.1"/>
</dbReference>
<dbReference type="InterPro" id="IPR021417">
    <property type="entry name" value="DUF3060"/>
</dbReference>
<feature type="signal peptide" evidence="2">
    <location>
        <begin position="1"/>
        <end position="19"/>
    </location>
</feature>
<keyword evidence="4" id="KW-1185">Reference proteome</keyword>
<keyword evidence="2" id="KW-0732">Signal</keyword>
<dbReference type="Proteomes" id="UP000676079">
    <property type="component" value="Chromosome"/>
</dbReference>
<feature type="region of interest" description="Disordered" evidence="1">
    <location>
        <begin position="43"/>
        <end position="81"/>
    </location>
</feature>
<proteinExistence type="predicted"/>
<protein>
    <submittedName>
        <fullName evidence="3">DUF3060 domain-containing protein</fullName>
    </submittedName>
</protein>